<organism evidence="2 3">
    <name type="scientific">Kibdelosporangium phytohabitans</name>
    <dbReference type="NCBI Taxonomy" id="860235"/>
    <lineage>
        <taxon>Bacteria</taxon>
        <taxon>Bacillati</taxon>
        <taxon>Actinomycetota</taxon>
        <taxon>Actinomycetes</taxon>
        <taxon>Pseudonocardiales</taxon>
        <taxon>Pseudonocardiaceae</taxon>
        <taxon>Kibdelosporangium</taxon>
    </lineage>
</organism>
<evidence type="ECO:0000313" key="3">
    <source>
        <dbReference type="Proteomes" id="UP000063699"/>
    </source>
</evidence>
<evidence type="ECO:0000256" key="1">
    <source>
        <dbReference type="SAM" id="MobiDB-lite"/>
    </source>
</evidence>
<proteinExistence type="predicted"/>
<evidence type="ECO:0000313" key="2">
    <source>
        <dbReference type="EMBL" id="ALG08220.1"/>
    </source>
</evidence>
<protein>
    <submittedName>
        <fullName evidence="2">Uncharacterized protein</fullName>
    </submittedName>
</protein>
<name>A0A0N9HXX9_9PSEU</name>
<dbReference type="AlphaFoldDB" id="A0A0N9HXX9"/>
<gene>
    <name evidence="2" type="ORF">AOZ06_16045</name>
</gene>
<reference evidence="2 3" key="1">
    <citation type="submission" date="2015-07" db="EMBL/GenBank/DDBJ databases">
        <title>Genome sequencing of Kibdelosporangium phytohabitans.</title>
        <authorList>
            <person name="Qin S."/>
            <person name="Xing K."/>
        </authorList>
    </citation>
    <scope>NUCLEOTIDE SEQUENCE [LARGE SCALE GENOMIC DNA]</scope>
    <source>
        <strain evidence="2 3">KLBMP1111</strain>
    </source>
</reference>
<dbReference type="KEGG" id="kphy:AOZ06_16045"/>
<dbReference type="STRING" id="860235.AOZ06_16045"/>
<dbReference type="Proteomes" id="UP000063699">
    <property type="component" value="Chromosome"/>
</dbReference>
<sequence>MFLLSALILALAACGKQDPQPGQESETQQLLVKYAQCMRDNGVPMADPVAGKPGAPNEGVDQDSPAFVSANGVCSPILQGIVADRKANSGNQSANHDKMLALAKCLREHGVDVADPVPGMEKPFGKSLDRTDPAVAAALDKCVTPPGTK</sequence>
<keyword evidence="3" id="KW-1185">Reference proteome</keyword>
<feature type="region of interest" description="Disordered" evidence="1">
    <location>
        <begin position="45"/>
        <end position="64"/>
    </location>
</feature>
<dbReference type="EMBL" id="CP012752">
    <property type="protein sequence ID" value="ALG08220.1"/>
    <property type="molecule type" value="Genomic_DNA"/>
</dbReference>
<accession>A0A0N9HXX9</accession>